<feature type="region of interest" description="Disordered" evidence="1">
    <location>
        <begin position="255"/>
        <end position="277"/>
    </location>
</feature>
<evidence type="ECO:0000313" key="3">
    <source>
        <dbReference type="Proteomes" id="UP001234178"/>
    </source>
</evidence>
<dbReference type="EMBL" id="JAOYFB010000004">
    <property type="protein sequence ID" value="KAK4013755.1"/>
    <property type="molecule type" value="Genomic_DNA"/>
</dbReference>
<protein>
    <submittedName>
        <fullName evidence="2">Uncharacterized protein</fullName>
    </submittedName>
</protein>
<organism evidence="2 3">
    <name type="scientific">Daphnia magna</name>
    <dbReference type="NCBI Taxonomy" id="35525"/>
    <lineage>
        <taxon>Eukaryota</taxon>
        <taxon>Metazoa</taxon>
        <taxon>Ecdysozoa</taxon>
        <taxon>Arthropoda</taxon>
        <taxon>Crustacea</taxon>
        <taxon>Branchiopoda</taxon>
        <taxon>Diplostraca</taxon>
        <taxon>Cladocera</taxon>
        <taxon>Anomopoda</taxon>
        <taxon>Daphniidae</taxon>
        <taxon>Daphnia</taxon>
    </lineage>
</organism>
<dbReference type="Proteomes" id="UP001234178">
    <property type="component" value="Unassembled WGS sequence"/>
</dbReference>
<name>A0ABQ9ZLD7_9CRUS</name>
<comment type="caution">
    <text evidence="2">The sequence shown here is derived from an EMBL/GenBank/DDBJ whole genome shotgun (WGS) entry which is preliminary data.</text>
</comment>
<proteinExistence type="predicted"/>
<sequence>MNFYGHQRSHFSVHWDDFLLYKKTNTKKIILSSDSNTGLPLDSRVVYHRVLKDFLTQLDTKCRKFLGLICNLPNHATVPFFYADRRVGGLGTYRLTDDADIWTITRAAQLLTCREPTVRNICREQLHHTIRRGFRNEHPGLLPVGEYLSGSVDGGLYRLRIVADDVSVSPVKAVRGLRKVARQSYTRDLISDKSHQGVVATGLSLEDKSKDMARLVSCRTPLSFRDWRYLHRARLDILLLRGHSWFCSQEQDTSCHRCGKENKTGSPARNEEAQHHPRSLGVAASEAGTRVTINNAIHGQRLRLDVEFQLSGSRVMVDVLVCYDQPGSMENPTSGNMINILRMGGFSPWLSGLLDHGTPETTKSLRFLESTEDPGVPSDSRPDWQRSRDQWIWCVPISIMVHQTPKLRVAGEIGPKRNRTGEIGLG</sequence>
<accession>A0ABQ9ZLD7</accession>
<reference evidence="2 3" key="1">
    <citation type="journal article" date="2023" name="Nucleic Acids Res.">
        <title>The hologenome of Daphnia magna reveals possible DNA methylation and microbiome-mediated evolution of the host genome.</title>
        <authorList>
            <person name="Chaturvedi A."/>
            <person name="Li X."/>
            <person name="Dhandapani V."/>
            <person name="Marshall H."/>
            <person name="Kissane S."/>
            <person name="Cuenca-Cambronero M."/>
            <person name="Asole G."/>
            <person name="Calvet F."/>
            <person name="Ruiz-Romero M."/>
            <person name="Marangio P."/>
            <person name="Guigo R."/>
            <person name="Rago D."/>
            <person name="Mirbahai L."/>
            <person name="Eastwood N."/>
            <person name="Colbourne J.K."/>
            <person name="Zhou J."/>
            <person name="Mallon E."/>
            <person name="Orsini L."/>
        </authorList>
    </citation>
    <scope>NUCLEOTIDE SEQUENCE [LARGE SCALE GENOMIC DNA]</scope>
    <source>
        <strain evidence="2">LRV0_1</strain>
    </source>
</reference>
<feature type="compositionally biased region" description="Basic and acidic residues" evidence="1">
    <location>
        <begin position="255"/>
        <end position="275"/>
    </location>
</feature>
<evidence type="ECO:0000256" key="1">
    <source>
        <dbReference type="SAM" id="MobiDB-lite"/>
    </source>
</evidence>
<keyword evidence="3" id="KW-1185">Reference proteome</keyword>
<gene>
    <name evidence="2" type="ORF">OUZ56_026307</name>
</gene>
<evidence type="ECO:0000313" key="2">
    <source>
        <dbReference type="EMBL" id="KAK4013755.1"/>
    </source>
</evidence>